<keyword evidence="2" id="KW-1185">Reference proteome</keyword>
<accession>A0A2K8SYI9</accession>
<proteinExistence type="predicted"/>
<dbReference type="EMBL" id="CP024785">
    <property type="protein sequence ID" value="AUB40514.1"/>
    <property type="molecule type" value="Genomic_DNA"/>
</dbReference>
<organism evidence="1 2">
    <name type="scientific">Nostoc flagelliforme CCNUN1</name>
    <dbReference type="NCBI Taxonomy" id="2038116"/>
    <lineage>
        <taxon>Bacteria</taxon>
        <taxon>Bacillati</taxon>
        <taxon>Cyanobacteriota</taxon>
        <taxon>Cyanophyceae</taxon>
        <taxon>Nostocales</taxon>
        <taxon>Nostocaceae</taxon>
        <taxon>Nostoc</taxon>
    </lineage>
</organism>
<dbReference type="Proteomes" id="UP000232003">
    <property type="component" value="Chromosome"/>
</dbReference>
<dbReference type="KEGG" id="nfl:COO91_06531"/>
<evidence type="ECO:0000313" key="2">
    <source>
        <dbReference type="Proteomes" id="UP000232003"/>
    </source>
</evidence>
<reference evidence="1 2" key="1">
    <citation type="submission" date="2017-11" db="EMBL/GenBank/DDBJ databases">
        <title>Complete genome of a free-living desiccation-tolerant cyanobacterium and its photosynthetic adaptation to extreme terrestrial habitat.</title>
        <authorList>
            <person name="Shang J."/>
        </authorList>
    </citation>
    <scope>NUCLEOTIDE SEQUENCE [LARGE SCALE GENOMIC DNA]</scope>
    <source>
        <strain evidence="1 2">CCNUN1</strain>
    </source>
</reference>
<gene>
    <name evidence="1" type="ORF">COO91_06531</name>
</gene>
<sequence length="61" mass="6935">MCSNYLNKWYKAALSAIAQIHTSIMQRQIFYVSFPNVVILCAKSVLSNVKMYGIKVAISDY</sequence>
<name>A0A2K8SYI9_9NOSO</name>
<evidence type="ECO:0000313" key="1">
    <source>
        <dbReference type="EMBL" id="AUB40514.1"/>
    </source>
</evidence>
<dbReference type="RefSeq" id="WP_339382349.1">
    <property type="nucleotide sequence ID" value="NZ_CAWNNC010000001.1"/>
</dbReference>
<dbReference type="AlphaFoldDB" id="A0A2K8SYI9"/>
<protein>
    <submittedName>
        <fullName evidence="1">Uncharacterized protein</fullName>
    </submittedName>
</protein>